<dbReference type="AlphaFoldDB" id="A0A9P4UAC4"/>
<comment type="caution">
    <text evidence="1">The sequence shown here is derived from an EMBL/GenBank/DDBJ whole genome shotgun (WGS) entry which is preliminary data.</text>
</comment>
<evidence type="ECO:0000313" key="1">
    <source>
        <dbReference type="EMBL" id="KAF2444364.1"/>
    </source>
</evidence>
<accession>A0A9P4UAC4</accession>
<name>A0A9P4UAC4_9PLEO</name>
<reference evidence="1" key="1">
    <citation type="journal article" date="2020" name="Stud. Mycol.">
        <title>101 Dothideomycetes genomes: a test case for predicting lifestyles and emergence of pathogens.</title>
        <authorList>
            <person name="Haridas S."/>
            <person name="Albert R."/>
            <person name="Binder M."/>
            <person name="Bloem J."/>
            <person name="Labutti K."/>
            <person name="Salamov A."/>
            <person name="Andreopoulos B."/>
            <person name="Baker S."/>
            <person name="Barry K."/>
            <person name="Bills G."/>
            <person name="Bluhm B."/>
            <person name="Cannon C."/>
            <person name="Castanera R."/>
            <person name="Culley D."/>
            <person name="Daum C."/>
            <person name="Ezra D."/>
            <person name="Gonzalez J."/>
            <person name="Henrissat B."/>
            <person name="Kuo A."/>
            <person name="Liang C."/>
            <person name="Lipzen A."/>
            <person name="Lutzoni F."/>
            <person name="Magnuson J."/>
            <person name="Mondo S."/>
            <person name="Nolan M."/>
            <person name="Ohm R."/>
            <person name="Pangilinan J."/>
            <person name="Park H.-J."/>
            <person name="Ramirez L."/>
            <person name="Alfaro M."/>
            <person name="Sun H."/>
            <person name="Tritt A."/>
            <person name="Yoshinaga Y."/>
            <person name="Zwiers L.-H."/>
            <person name="Turgeon B."/>
            <person name="Goodwin S."/>
            <person name="Spatafora J."/>
            <person name="Crous P."/>
            <person name="Grigoriev I."/>
        </authorList>
    </citation>
    <scope>NUCLEOTIDE SEQUENCE</scope>
    <source>
        <strain evidence="1">CBS 690.94</strain>
    </source>
</reference>
<organism evidence="1 2">
    <name type="scientific">Karstenula rhodostoma CBS 690.94</name>
    <dbReference type="NCBI Taxonomy" id="1392251"/>
    <lineage>
        <taxon>Eukaryota</taxon>
        <taxon>Fungi</taxon>
        <taxon>Dikarya</taxon>
        <taxon>Ascomycota</taxon>
        <taxon>Pezizomycotina</taxon>
        <taxon>Dothideomycetes</taxon>
        <taxon>Pleosporomycetidae</taxon>
        <taxon>Pleosporales</taxon>
        <taxon>Massarineae</taxon>
        <taxon>Didymosphaeriaceae</taxon>
        <taxon>Karstenula</taxon>
    </lineage>
</organism>
<dbReference type="OrthoDB" id="3747946at2759"/>
<protein>
    <submittedName>
        <fullName evidence="1">Uncharacterized protein</fullName>
    </submittedName>
</protein>
<gene>
    <name evidence="1" type="ORF">P171DRAFT_31634</name>
</gene>
<dbReference type="EMBL" id="MU001501">
    <property type="protein sequence ID" value="KAF2444364.1"/>
    <property type="molecule type" value="Genomic_DNA"/>
</dbReference>
<keyword evidence="2" id="KW-1185">Reference proteome</keyword>
<dbReference type="Proteomes" id="UP000799764">
    <property type="component" value="Unassembled WGS sequence"/>
</dbReference>
<sequence length="204" mass="22389">MCLCTQYDSPTCGHSWTSMTESCGYGQDLLNCPYRQTVNYLVAPPYTCPTCNGGFADGETLQMIQGPWGCNQLVRNHYGGDFAVGNTWAGSLEMPLWSGSMRGGGGFYGGDTRFAGPYSGGALTCGPSFTASASPGITPNQRMICNEPYASACYDDCCYGGYDNGRRSRYGGGYEYADRKRQRRYDYQYKYRRSSRDGQGCSVM</sequence>
<proteinExistence type="predicted"/>
<evidence type="ECO:0000313" key="2">
    <source>
        <dbReference type="Proteomes" id="UP000799764"/>
    </source>
</evidence>